<dbReference type="InterPro" id="IPR035906">
    <property type="entry name" value="MetI-like_sf"/>
</dbReference>
<gene>
    <name evidence="9" type="ORF">J8TS2_38450</name>
</gene>
<proteinExistence type="inferred from homology"/>
<evidence type="ECO:0000256" key="1">
    <source>
        <dbReference type="ARBA" id="ARBA00004651"/>
    </source>
</evidence>
<feature type="transmembrane region" description="Helical" evidence="7">
    <location>
        <begin position="256"/>
        <end position="277"/>
    </location>
</feature>
<evidence type="ECO:0000256" key="2">
    <source>
        <dbReference type="ARBA" id="ARBA00022448"/>
    </source>
</evidence>
<dbReference type="InterPro" id="IPR051393">
    <property type="entry name" value="ABC_transporter_permease"/>
</dbReference>
<evidence type="ECO:0000256" key="3">
    <source>
        <dbReference type="ARBA" id="ARBA00022475"/>
    </source>
</evidence>
<protein>
    <submittedName>
        <fullName evidence="9">Sugar ABC transporter permease</fullName>
    </submittedName>
</protein>
<dbReference type="RefSeq" id="WP_158324064.1">
    <property type="nucleotide sequence ID" value="NZ_BORB01000048.1"/>
</dbReference>
<dbReference type="PANTHER" id="PTHR30193:SF37">
    <property type="entry name" value="INNER MEMBRANE ABC TRANSPORTER PERMEASE PROTEIN YCJO"/>
    <property type="match status" value="1"/>
</dbReference>
<dbReference type="PROSITE" id="PS50928">
    <property type="entry name" value="ABC_TM1"/>
    <property type="match status" value="1"/>
</dbReference>
<keyword evidence="2 7" id="KW-0813">Transport</keyword>
<evidence type="ECO:0000313" key="10">
    <source>
        <dbReference type="Proteomes" id="UP000679950"/>
    </source>
</evidence>
<reference evidence="9 10" key="1">
    <citation type="submission" date="2021-03" db="EMBL/GenBank/DDBJ databases">
        <title>Antimicrobial resistance genes in bacteria isolated from Japanese honey, and their potential for conferring macrolide and lincosamide resistance in the American foulbrood pathogen Paenibacillus larvae.</title>
        <authorList>
            <person name="Okamoto M."/>
            <person name="Kumagai M."/>
            <person name="Kanamori H."/>
            <person name="Takamatsu D."/>
        </authorList>
    </citation>
    <scope>NUCLEOTIDE SEQUENCE [LARGE SCALE GENOMIC DNA]</scope>
    <source>
        <strain evidence="9 10">J8TS2</strain>
    </source>
</reference>
<feature type="transmembrane region" description="Helical" evidence="7">
    <location>
        <begin position="104"/>
        <end position="123"/>
    </location>
</feature>
<feature type="transmembrane region" description="Helical" evidence="7">
    <location>
        <begin position="12"/>
        <end position="35"/>
    </location>
</feature>
<evidence type="ECO:0000256" key="4">
    <source>
        <dbReference type="ARBA" id="ARBA00022692"/>
    </source>
</evidence>
<comment type="similarity">
    <text evidence="7">Belongs to the binding-protein-dependent transport system permease family.</text>
</comment>
<dbReference type="Proteomes" id="UP000679950">
    <property type="component" value="Unassembled WGS sequence"/>
</dbReference>
<accession>A0ABQ4KNK5</accession>
<comment type="caution">
    <text evidence="9">The sequence shown here is derived from an EMBL/GenBank/DDBJ whole genome shotgun (WGS) entry which is preliminary data.</text>
</comment>
<name>A0ABQ4KNK5_9BACI</name>
<dbReference type="PANTHER" id="PTHR30193">
    <property type="entry name" value="ABC TRANSPORTER PERMEASE PROTEIN"/>
    <property type="match status" value="1"/>
</dbReference>
<feature type="domain" description="ABC transmembrane type-1" evidence="8">
    <location>
        <begin position="67"/>
        <end position="278"/>
    </location>
</feature>
<keyword evidence="5 7" id="KW-1133">Transmembrane helix</keyword>
<evidence type="ECO:0000256" key="5">
    <source>
        <dbReference type="ARBA" id="ARBA00022989"/>
    </source>
</evidence>
<keyword evidence="4 7" id="KW-0812">Transmembrane</keyword>
<evidence type="ECO:0000256" key="7">
    <source>
        <dbReference type="RuleBase" id="RU363032"/>
    </source>
</evidence>
<keyword evidence="10" id="KW-1185">Reference proteome</keyword>
<evidence type="ECO:0000259" key="8">
    <source>
        <dbReference type="PROSITE" id="PS50928"/>
    </source>
</evidence>
<dbReference type="CDD" id="cd06261">
    <property type="entry name" value="TM_PBP2"/>
    <property type="match status" value="1"/>
</dbReference>
<sequence>MNNKNRKWWGYFFIGPQLIGMIVFSVIPLIFAFALSMMEWDGFGDQRFIGLENYFHLANDSSFIKALLNTAYYSILVIPGGLILALVIALALNKVKGKDFYRLFYFMPVVTSSVSVGVIWMWLLNGDIGLINQLLDMIGIEGPKWLTDRKLVLPSIAGLSIWWGLGTNMVIFLAGLQSIPRSYYEAADIDGASKIQKFRHITFPLLSPTTFFVAIMLVISSFQVFDQSYVMTQGGPGKASYTLVLHIYEMAFRRSAFGPSAAAAVVLFLIILIFTLIQFSVSKRWVHYEDGGR</sequence>
<keyword evidence="6 7" id="KW-0472">Membrane</keyword>
<organism evidence="9 10">
    <name type="scientific">Lederbergia ruris</name>
    <dbReference type="NCBI Taxonomy" id="217495"/>
    <lineage>
        <taxon>Bacteria</taxon>
        <taxon>Bacillati</taxon>
        <taxon>Bacillota</taxon>
        <taxon>Bacilli</taxon>
        <taxon>Bacillales</taxon>
        <taxon>Bacillaceae</taxon>
        <taxon>Lederbergia</taxon>
    </lineage>
</organism>
<keyword evidence="3" id="KW-1003">Cell membrane</keyword>
<dbReference type="Pfam" id="PF00528">
    <property type="entry name" value="BPD_transp_1"/>
    <property type="match status" value="1"/>
</dbReference>
<dbReference type="SUPFAM" id="SSF161098">
    <property type="entry name" value="MetI-like"/>
    <property type="match status" value="1"/>
</dbReference>
<dbReference type="InterPro" id="IPR000515">
    <property type="entry name" value="MetI-like"/>
</dbReference>
<dbReference type="Gene3D" id="1.10.3720.10">
    <property type="entry name" value="MetI-like"/>
    <property type="match status" value="1"/>
</dbReference>
<comment type="subcellular location">
    <subcellularLocation>
        <location evidence="1 7">Cell membrane</location>
        <topology evidence="1 7">Multi-pass membrane protein</topology>
    </subcellularLocation>
</comment>
<feature type="transmembrane region" description="Helical" evidence="7">
    <location>
        <begin position="151"/>
        <end position="174"/>
    </location>
</feature>
<feature type="transmembrane region" description="Helical" evidence="7">
    <location>
        <begin position="71"/>
        <end position="92"/>
    </location>
</feature>
<evidence type="ECO:0000313" key="9">
    <source>
        <dbReference type="EMBL" id="GIN59526.1"/>
    </source>
</evidence>
<feature type="transmembrane region" description="Helical" evidence="7">
    <location>
        <begin position="203"/>
        <end position="225"/>
    </location>
</feature>
<dbReference type="EMBL" id="BORB01000048">
    <property type="protein sequence ID" value="GIN59526.1"/>
    <property type="molecule type" value="Genomic_DNA"/>
</dbReference>
<evidence type="ECO:0000256" key="6">
    <source>
        <dbReference type="ARBA" id="ARBA00023136"/>
    </source>
</evidence>